<evidence type="ECO:0000313" key="1">
    <source>
        <dbReference type="EMBL" id="EDT07191.1"/>
    </source>
</evidence>
<dbReference type="AlphaFoldDB" id="B1G9K0"/>
<comment type="caution">
    <text evidence="1">The sequence shown here is derived from an EMBL/GenBank/DDBJ whole genome shotgun (WGS) entry which is preliminary data.</text>
</comment>
<gene>
    <name evidence="1" type="ORF">BgramDRAFT_6042</name>
</gene>
<dbReference type="Proteomes" id="UP000005045">
    <property type="component" value="Unassembled WGS sequence"/>
</dbReference>
<accession>B1G9K0</accession>
<organism evidence="1 2">
    <name type="scientific">Paraburkholderia graminis (strain ATCC 700544 / DSM 17151 / LMG 18924 / NCIMB 13744 / C4D1M)</name>
    <dbReference type="NCBI Taxonomy" id="396598"/>
    <lineage>
        <taxon>Bacteria</taxon>
        <taxon>Pseudomonadati</taxon>
        <taxon>Pseudomonadota</taxon>
        <taxon>Betaproteobacteria</taxon>
        <taxon>Burkholderiales</taxon>
        <taxon>Burkholderiaceae</taxon>
        <taxon>Paraburkholderia</taxon>
    </lineage>
</organism>
<sequence length="48" mass="5558">MLGLRLRTAVRLTKAPKTRAKKISFQVIIRRVWFSPYSAIQNITLGTR</sequence>
<keyword evidence="2" id="KW-1185">Reference proteome</keyword>
<reference evidence="1 2" key="1">
    <citation type="submission" date="2008-03" db="EMBL/GenBank/DDBJ databases">
        <title>Sequencing of the draft genome and assembly of Burkholderia graminis C4D1M.</title>
        <authorList>
            <consortium name="US DOE Joint Genome Institute (JGI-PGF)"/>
            <person name="Copeland A."/>
            <person name="Lucas S."/>
            <person name="Lapidus A."/>
            <person name="Glavina del Rio T."/>
            <person name="Dalin E."/>
            <person name="Tice H."/>
            <person name="Bruce D."/>
            <person name="Goodwin L."/>
            <person name="Pitluck S."/>
            <person name="Larimer F."/>
            <person name="Land M.L."/>
            <person name="Hauser L."/>
            <person name="Tiedje J."/>
            <person name="Richardson P."/>
        </authorList>
    </citation>
    <scope>NUCLEOTIDE SEQUENCE [LARGE SCALE GENOMIC DNA]</scope>
    <source>
        <strain evidence="2">ATCC 700544 / DSM 17151 / LMG 18924 / NCIMB 13744 / C4D1M</strain>
    </source>
</reference>
<protein>
    <submittedName>
        <fullName evidence="1">Uncharacterized protein</fullName>
    </submittedName>
</protein>
<dbReference type="EMBL" id="ABLD01000032">
    <property type="protein sequence ID" value="EDT07191.1"/>
    <property type="molecule type" value="Genomic_DNA"/>
</dbReference>
<evidence type="ECO:0000313" key="2">
    <source>
        <dbReference type="Proteomes" id="UP000005045"/>
    </source>
</evidence>
<proteinExistence type="predicted"/>
<name>B1G9K0_PARG4</name>